<dbReference type="Pfam" id="PF02844">
    <property type="entry name" value="GARS_N"/>
    <property type="match status" value="1"/>
</dbReference>
<dbReference type="Gene3D" id="3.30.1490.20">
    <property type="entry name" value="ATP-grasp fold, A domain"/>
    <property type="match status" value="1"/>
</dbReference>
<dbReference type="InterPro" id="IPR037123">
    <property type="entry name" value="PRibGlycinamide_synth_C_sf"/>
</dbReference>
<dbReference type="PANTHER" id="PTHR43472">
    <property type="entry name" value="PHOSPHORIBOSYLAMINE--GLYCINE LIGASE"/>
    <property type="match status" value="1"/>
</dbReference>
<dbReference type="Gene3D" id="3.90.600.10">
    <property type="entry name" value="Phosphoribosylglycinamide synthetase, C-terminal domain"/>
    <property type="match status" value="1"/>
</dbReference>
<dbReference type="GO" id="GO:0009113">
    <property type="term" value="P:purine nucleobase biosynthetic process"/>
    <property type="evidence" value="ECO:0007669"/>
    <property type="project" value="InterPro"/>
</dbReference>
<dbReference type="UniPathway" id="UPA00074">
    <property type="reaction ID" value="UER00125"/>
</dbReference>
<sequence length="428" mass="44824">MRVFIVGGGGREHALAWGVSRSPRLDKLYAYPGNAGIAECAEIPPLPGDEIGTLVDFARGAAIDLTIVGPEAPLDAGIVDEFSRAGLTIFGPTQAAARLESSKAFAKQLMASVGVPSAQFGVFDDFNAAWNYGTTHRLPLVVKADGLAGGKGALICETPAKLEKALDAMLHTGAFGLAGKTVVIEEFLQGEEVSLFVLADGSGGTCVLASAQDYKRIGEGDTGPNTGGMGAYSPVGVVNDELVEHVMRSVVEPTLKGMAAAGAPFAGMLYAGLMLTQDGPRVIEFNCRFGDPETQAIVPRVADDLLMLIYAAATGHLPVRQVNLTKKKAACVVLASEGYPGRIQTGHEITGIGPDDYVSVVFHSGTKVSEGKTVTDGGRVLGVTGMGATIRAAVHNAYMRAERIHFKGKILRRDIAWRELDRSKGSSG</sequence>
<dbReference type="PROSITE" id="PS50975">
    <property type="entry name" value="ATP_GRASP"/>
    <property type="match status" value="1"/>
</dbReference>
<keyword evidence="6 13" id="KW-0547">Nucleotide-binding</keyword>
<dbReference type="InterPro" id="IPR020560">
    <property type="entry name" value="PRibGlycinamide_synth_C-dom"/>
</dbReference>
<dbReference type="Pfam" id="PF02843">
    <property type="entry name" value="GARS_C"/>
    <property type="match status" value="1"/>
</dbReference>
<dbReference type="GO" id="GO:0004637">
    <property type="term" value="F:phosphoribosylamine-glycine ligase activity"/>
    <property type="evidence" value="ECO:0007669"/>
    <property type="project" value="UniProtKB-UniRule"/>
</dbReference>
<evidence type="ECO:0000256" key="2">
    <source>
        <dbReference type="ARBA" id="ARBA00001946"/>
    </source>
</evidence>
<proteinExistence type="inferred from homology"/>
<evidence type="ECO:0000256" key="7">
    <source>
        <dbReference type="ARBA" id="ARBA00022755"/>
    </source>
</evidence>
<reference evidence="15 16" key="1">
    <citation type="journal article" date="2016" name="Nat. Commun.">
        <title>Thousands of microbial genomes shed light on interconnected biogeochemical processes in an aquifer system.</title>
        <authorList>
            <person name="Anantharaman K."/>
            <person name="Brown C.T."/>
            <person name="Hug L.A."/>
            <person name="Sharon I."/>
            <person name="Castelle C.J."/>
            <person name="Probst A.J."/>
            <person name="Thomas B.C."/>
            <person name="Singh A."/>
            <person name="Wilkins M.J."/>
            <person name="Karaoz U."/>
            <person name="Brodie E.L."/>
            <person name="Williams K.H."/>
            <person name="Hubbard S.S."/>
            <person name="Banfield J.F."/>
        </authorList>
    </citation>
    <scope>NUCLEOTIDE SEQUENCE [LARGE SCALE GENOMIC DNA]</scope>
</reference>
<evidence type="ECO:0000313" key="15">
    <source>
        <dbReference type="EMBL" id="OGD73868.1"/>
    </source>
</evidence>
<dbReference type="PANTHER" id="PTHR43472:SF1">
    <property type="entry name" value="PHOSPHORIBOSYLAMINE--GLYCINE LIGASE, CHLOROPLASTIC"/>
    <property type="match status" value="1"/>
</dbReference>
<dbReference type="GO" id="GO:0005524">
    <property type="term" value="F:ATP binding"/>
    <property type="evidence" value="ECO:0007669"/>
    <property type="project" value="UniProtKB-UniRule"/>
</dbReference>
<gene>
    <name evidence="12" type="primary">purD</name>
    <name evidence="15" type="ORF">A2Y64_00655</name>
</gene>
<dbReference type="Pfam" id="PF01071">
    <property type="entry name" value="GARS_A"/>
    <property type="match status" value="1"/>
</dbReference>
<evidence type="ECO:0000256" key="8">
    <source>
        <dbReference type="ARBA" id="ARBA00022840"/>
    </source>
</evidence>
<accession>A0A1F5F2H2</accession>
<dbReference type="InterPro" id="IPR020559">
    <property type="entry name" value="PRibGlycinamide_synth_CS"/>
</dbReference>
<dbReference type="Gene3D" id="3.40.50.20">
    <property type="match status" value="1"/>
</dbReference>
<keyword evidence="5 12" id="KW-0436">Ligase</keyword>
<dbReference type="AlphaFoldDB" id="A0A1F5F2H2"/>
<dbReference type="HAMAP" id="MF_00138">
    <property type="entry name" value="GARS"/>
    <property type="match status" value="1"/>
</dbReference>
<dbReference type="STRING" id="1817816.A2Y64_00655"/>
<dbReference type="InterPro" id="IPR011761">
    <property type="entry name" value="ATP-grasp"/>
</dbReference>
<organism evidence="15 16">
    <name type="scientific">Candidatus Coatesbacteria bacterium RBG_13_66_14</name>
    <dbReference type="NCBI Taxonomy" id="1817816"/>
    <lineage>
        <taxon>Bacteria</taxon>
        <taxon>Candidatus Coatesiibacteriota</taxon>
    </lineage>
</organism>
<evidence type="ECO:0000256" key="6">
    <source>
        <dbReference type="ARBA" id="ARBA00022741"/>
    </source>
</evidence>
<dbReference type="SUPFAM" id="SSF51246">
    <property type="entry name" value="Rudiment single hybrid motif"/>
    <property type="match status" value="1"/>
</dbReference>
<evidence type="ECO:0000256" key="5">
    <source>
        <dbReference type="ARBA" id="ARBA00022598"/>
    </source>
</evidence>
<dbReference type="InterPro" id="IPR020561">
    <property type="entry name" value="PRibGlycinamid_synth_ATP-grasp"/>
</dbReference>
<comment type="caution">
    <text evidence="15">The sequence shown here is derived from an EMBL/GenBank/DDBJ whole genome shotgun (WGS) entry which is preliminary data.</text>
</comment>
<dbReference type="InterPro" id="IPR020562">
    <property type="entry name" value="PRibGlycinamide_synth_N"/>
</dbReference>
<dbReference type="Gene3D" id="3.30.470.20">
    <property type="entry name" value="ATP-grasp fold, B domain"/>
    <property type="match status" value="1"/>
</dbReference>
<dbReference type="SMART" id="SM01210">
    <property type="entry name" value="GARS_C"/>
    <property type="match status" value="1"/>
</dbReference>
<dbReference type="InterPro" id="IPR016185">
    <property type="entry name" value="PreATP-grasp_dom_sf"/>
</dbReference>
<evidence type="ECO:0000256" key="11">
    <source>
        <dbReference type="ARBA" id="ARBA00042864"/>
    </source>
</evidence>
<evidence type="ECO:0000256" key="3">
    <source>
        <dbReference type="ARBA" id="ARBA00005174"/>
    </source>
</evidence>
<name>A0A1F5F2H2_9BACT</name>
<evidence type="ECO:0000256" key="12">
    <source>
        <dbReference type="HAMAP-Rule" id="MF_00138"/>
    </source>
</evidence>
<evidence type="ECO:0000313" key="16">
    <source>
        <dbReference type="Proteomes" id="UP000177187"/>
    </source>
</evidence>
<evidence type="ECO:0000256" key="10">
    <source>
        <dbReference type="ARBA" id="ARBA00042242"/>
    </source>
</evidence>
<dbReference type="SMART" id="SM01209">
    <property type="entry name" value="GARS_A"/>
    <property type="match status" value="1"/>
</dbReference>
<evidence type="ECO:0000256" key="1">
    <source>
        <dbReference type="ARBA" id="ARBA00001936"/>
    </source>
</evidence>
<dbReference type="GO" id="GO:0046872">
    <property type="term" value="F:metal ion binding"/>
    <property type="evidence" value="ECO:0007669"/>
    <property type="project" value="InterPro"/>
</dbReference>
<dbReference type="GO" id="GO:0006189">
    <property type="term" value="P:'de novo' IMP biosynthetic process"/>
    <property type="evidence" value="ECO:0007669"/>
    <property type="project" value="UniProtKB-UniRule"/>
</dbReference>
<dbReference type="EC" id="6.3.4.13" evidence="4 12"/>
<evidence type="ECO:0000256" key="9">
    <source>
        <dbReference type="ARBA" id="ARBA00038345"/>
    </source>
</evidence>
<feature type="domain" description="ATP-grasp" evidence="14">
    <location>
        <begin position="107"/>
        <end position="314"/>
    </location>
</feature>
<comment type="similarity">
    <text evidence="9 12">Belongs to the GARS family.</text>
</comment>
<comment type="cofactor">
    <cofactor evidence="1">
        <name>Mn(2+)</name>
        <dbReference type="ChEBI" id="CHEBI:29035"/>
    </cofactor>
</comment>
<comment type="cofactor">
    <cofactor evidence="2">
        <name>Mg(2+)</name>
        <dbReference type="ChEBI" id="CHEBI:18420"/>
    </cofactor>
</comment>
<protein>
    <recommendedName>
        <fullName evidence="4 12">Phosphoribosylamine--glycine ligase</fullName>
        <ecNumber evidence="4 12">6.3.4.13</ecNumber>
    </recommendedName>
    <alternativeName>
        <fullName evidence="12">GARS</fullName>
    </alternativeName>
    <alternativeName>
        <fullName evidence="10 12">Glycinamide ribonucleotide synthetase</fullName>
    </alternativeName>
    <alternativeName>
        <fullName evidence="11 12">Phosphoribosylglycinamide synthetase</fullName>
    </alternativeName>
</protein>
<dbReference type="InterPro" id="IPR000115">
    <property type="entry name" value="PRibGlycinamide_synth"/>
</dbReference>
<evidence type="ECO:0000256" key="4">
    <source>
        <dbReference type="ARBA" id="ARBA00013255"/>
    </source>
</evidence>
<dbReference type="InterPro" id="IPR013815">
    <property type="entry name" value="ATP_grasp_subdomain_1"/>
</dbReference>
<dbReference type="SUPFAM" id="SSF56059">
    <property type="entry name" value="Glutathione synthetase ATP-binding domain-like"/>
    <property type="match status" value="1"/>
</dbReference>
<evidence type="ECO:0000259" key="14">
    <source>
        <dbReference type="PROSITE" id="PS50975"/>
    </source>
</evidence>
<dbReference type="EMBL" id="MFAF01000112">
    <property type="protein sequence ID" value="OGD73868.1"/>
    <property type="molecule type" value="Genomic_DNA"/>
</dbReference>
<keyword evidence="8 13" id="KW-0067">ATP-binding</keyword>
<dbReference type="SUPFAM" id="SSF52440">
    <property type="entry name" value="PreATP-grasp domain"/>
    <property type="match status" value="1"/>
</dbReference>
<dbReference type="FunFam" id="3.90.600.10:FF:000001">
    <property type="entry name" value="Trifunctional purine biosynthetic protein adenosine-3"/>
    <property type="match status" value="1"/>
</dbReference>
<dbReference type="NCBIfam" id="TIGR00877">
    <property type="entry name" value="purD"/>
    <property type="match status" value="1"/>
</dbReference>
<comment type="pathway">
    <text evidence="3 12">Purine metabolism; IMP biosynthesis via de novo pathway; N(1)-(5-phospho-D-ribosyl)glycinamide from 5-phospho-alpha-D-ribose 1-diphosphate: step 2/2.</text>
</comment>
<evidence type="ECO:0000256" key="13">
    <source>
        <dbReference type="PROSITE-ProRule" id="PRU00409"/>
    </source>
</evidence>
<dbReference type="Proteomes" id="UP000177187">
    <property type="component" value="Unassembled WGS sequence"/>
</dbReference>
<dbReference type="InterPro" id="IPR011054">
    <property type="entry name" value="Rudment_hybrid_motif"/>
</dbReference>
<keyword evidence="7 12" id="KW-0658">Purine biosynthesis</keyword>
<comment type="catalytic activity">
    <reaction evidence="12">
        <text>5-phospho-beta-D-ribosylamine + glycine + ATP = N(1)-(5-phospho-beta-D-ribosyl)glycinamide + ADP + phosphate + H(+)</text>
        <dbReference type="Rhea" id="RHEA:17453"/>
        <dbReference type="ChEBI" id="CHEBI:15378"/>
        <dbReference type="ChEBI" id="CHEBI:30616"/>
        <dbReference type="ChEBI" id="CHEBI:43474"/>
        <dbReference type="ChEBI" id="CHEBI:57305"/>
        <dbReference type="ChEBI" id="CHEBI:58681"/>
        <dbReference type="ChEBI" id="CHEBI:143788"/>
        <dbReference type="ChEBI" id="CHEBI:456216"/>
        <dbReference type="EC" id="6.3.4.13"/>
    </reaction>
</comment>
<dbReference type="PROSITE" id="PS00184">
    <property type="entry name" value="GARS"/>
    <property type="match status" value="1"/>
</dbReference>